<sequence>MRDSRFGRRRGAHFPALGFFVVRHGALIAVLGLVAIATGAFTSGCGSGNATVTDTQVDHSPLLQFVGRPLELDDPGCAAAILIEPETNTVLYDKGIHEKRPPASIVKMMVEMVVMREVEAGRVALTDSVHTSAWASRIGGSQVYLAEGEVFALGDLMKAIAISSANDACVAVAEHVAGSVDGFVAMMNHEVQALNLQDTHYENVHGLDDDPSSVNYTTAYDISQLGRELLHHPEVLSWSSTPRALFRNGEFVLENTNKLLGKFPGLDGLKTGYTHNAGFCLCATAKRDDLRFLSVVMGCGTNRERFSTSQEILGRAFGSYLRIPICSENDELGKVPVAFGGADSVAVRAPRDLTLIVSRPDDRYLSTRLVADPEITAPLAEGQVIGTLQVVQDERILAEIPVTAAEAVDGGGIATWIRRQLKRHG</sequence>
<dbReference type="EC" id="3.4.16.4" evidence="4"/>
<feature type="domain" description="Peptidase S11 D-Ala-D-Ala carboxypeptidase A C-terminal" evidence="17">
    <location>
        <begin position="320"/>
        <end position="410"/>
    </location>
</feature>
<dbReference type="EMBL" id="JAGQHR010000404">
    <property type="protein sequence ID" value="MCA9728512.1"/>
    <property type="molecule type" value="Genomic_DNA"/>
</dbReference>
<dbReference type="Gene3D" id="2.60.410.10">
    <property type="entry name" value="D-Ala-D-Ala carboxypeptidase, C-terminal domain"/>
    <property type="match status" value="1"/>
</dbReference>
<evidence type="ECO:0000256" key="16">
    <source>
        <dbReference type="SAM" id="Phobius"/>
    </source>
</evidence>
<organism evidence="18 19">
    <name type="scientific">Eiseniibacteriota bacterium</name>
    <dbReference type="NCBI Taxonomy" id="2212470"/>
    <lineage>
        <taxon>Bacteria</taxon>
        <taxon>Candidatus Eiseniibacteriota</taxon>
    </lineage>
</organism>
<feature type="active site" description="Acyl-ester intermediate" evidence="13">
    <location>
        <position position="104"/>
    </location>
</feature>
<keyword evidence="7" id="KW-0732">Signal</keyword>
<dbReference type="InterPro" id="IPR012907">
    <property type="entry name" value="Peptidase_S11_C"/>
</dbReference>
<evidence type="ECO:0000256" key="4">
    <source>
        <dbReference type="ARBA" id="ARBA00012448"/>
    </source>
</evidence>
<evidence type="ECO:0000256" key="6">
    <source>
        <dbReference type="ARBA" id="ARBA00022670"/>
    </source>
</evidence>
<evidence type="ECO:0000256" key="14">
    <source>
        <dbReference type="PIRSR" id="PIRSR618044-2"/>
    </source>
</evidence>
<dbReference type="GO" id="GO:0008360">
    <property type="term" value="P:regulation of cell shape"/>
    <property type="evidence" value="ECO:0007669"/>
    <property type="project" value="UniProtKB-KW"/>
</dbReference>
<keyword evidence="9" id="KW-0133">Cell shape</keyword>
<evidence type="ECO:0000256" key="12">
    <source>
        <dbReference type="ARBA" id="ARBA00034000"/>
    </source>
</evidence>
<dbReference type="InterPro" id="IPR001967">
    <property type="entry name" value="Peptidase_S11_N"/>
</dbReference>
<dbReference type="InterPro" id="IPR012338">
    <property type="entry name" value="Beta-lactam/transpept-like"/>
</dbReference>
<evidence type="ECO:0000256" key="1">
    <source>
        <dbReference type="ARBA" id="ARBA00003217"/>
    </source>
</evidence>
<evidence type="ECO:0000256" key="11">
    <source>
        <dbReference type="ARBA" id="ARBA00023316"/>
    </source>
</evidence>
<reference evidence="18" key="1">
    <citation type="submission" date="2020-04" db="EMBL/GenBank/DDBJ databases">
        <authorList>
            <person name="Zhang T."/>
        </authorList>
    </citation>
    <scope>NUCLEOTIDE SEQUENCE</scope>
    <source>
        <strain evidence="18">HKST-UBA01</strain>
    </source>
</reference>
<dbReference type="GO" id="GO:0006508">
    <property type="term" value="P:proteolysis"/>
    <property type="evidence" value="ECO:0007669"/>
    <property type="project" value="UniProtKB-KW"/>
</dbReference>
<keyword evidence="11" id="KW-0961">Cell wall biogenesis/degradation</keyword>
<feature type="active site" description="Proton acceptor" evidence="13">
    <location>
        <position position="107"/>
    </location>
</feature>
<dbReference type="Pfam" id="PF07943">
    <property type="entry name" value="PBP5_C"/>
    <property type="match status" value="1"/>
</dbReference>
<evidence type="ECO:0000256" key="2">
    <source>
        <dbReference type="ARBA" id="ARBA00004752"/>
    </source>
</evidence>
<evidence type="ECO:0000256" key="15">
    <source>
        <dbReference type="RuleBase" id="RU004016"/>
    </source>
</evidence>
<dbReference type="InterPro" id="IPR037167">
    <property type="entry name" value="Peptidase_S11_C_sf"/>
</dbReference>
<feature type="active site" evidence="13">
    <location>
        <position position="164"/>
    </location>
</feature>
<evidence type="ECO:0000256" key="8">
    <source>
        <dbReference type="ARBA" id="ARBA00022801"/>
    </source>
</evidence>
<dbReference type="PRINTS" id="PR00725">
    <property type="entry name" value="DADACBPTASE1"/>
</dbReference>
<keyword evidence="8" id="KW-0378">Hydrolase</keyword>
<evidence type="ECO:0000256" key="7">
    <source>
        <dbReference type="ARBA" id="ARBA00022729"/>
    </source>
</evidence>
<keyword evidence="6" id="KW-0645">Protease</keyword>
<gene>
    <name evidence="18" type="ORF">KC729_12565</name>
</gene>
<evidence type="ECO:0000313" key="19">
    <source>
        <dbReference type="Proteomes" id="UP000697710"/>
    </source>
</evidence>
<evidence type="ECO:0000256" key="10">
    <source>
        <dbReference type="ARBA" id="ARBA00022984"/>
    </source>
</evidence>
<protein>
    <recommendedName>
        <fullName evidence="4">serine-type D-Ala-D-Ala carboxypeptidase</fullName>
        <ecNumber evidence="4">3.4.16.4</ecNumber>
    </recommendedName>
</protein>
<evidence type="ECO:0000313" key="18">
    <source>
        <dbReference type="EMBL" id="MCA9728512.1"/>
    </source>
</evidence>
<dbReference type="PANTHER" id="PTHR21581">
    <property type="entry name" value="D-ALANYL-D-ALANINE CARBOXYPEPTIDASE"/>
    <property type="match status" value="1"/>
</dbReference>
<dbReference type="GO" id="GO:0009002">
    <property type="term" value="F:serine-type D-Ala-D-Ala carboxypeptidase activity"/>
    <property type="evidence" value="ECO:0007669"/>
    <property type="project" value="UniProtKB-EC"/>
</dbReference>
<dbReference type="SUPFAM" id="SSF56601">
    <property type="entry name" value="beta-lactamase/transpeptidase-like"/>
    <property type="match status" value="1"/>
</dbReference>
<name>A0A956M1L0_UNCEI</name>
<evidence type="ECO:0000256" key="9">
    <source>
        <dbReference type="ARBA" id="ARBA00022960"/>
    </source>
</evidence>
<dbReference type="Proteomes" id="UP000697710">
    <property type="component" value="Unassembled WGS sequence"/>
</dbReference>
<dbReference type="GO" id="GO:0009252">
    <property type="term" value="P:peptidoglycan biosynthetic process"/>
    <property type="evidence" value="ECO:0007669"/>
    <property type="project" value="UniProtKB-KW"/>
</dbReference>
<dbReference type="InterPro" id="IPR018044">
    <property type="entry name" value="Peptidase_S11"/>
</dbReference>
<comment type="similarity">
    <text evidence="3 15">Belongs to the peptidase S11 family.</text>
</comment>
<reference evidence="18" key="2">
    <citation type="journal article" date="2021" name="Microbiome">
        <title>Successional dynamics and alternative stable states in a saline activated sludge microbial community over 9 years.</title>
        <authorList>
            <person name="Wang Y."/>
            <person name="Ye J."/>
            <person name="Ju F."/>
            <person name="Liu L."/>
            <person name="Boyd J.A."/>
            <person name="Deng Y."/>
            <person name="Parks D.H."/>
            <person name="Jiang X."/>
            <person name="Yin X."/>
            <person name="Woodcroft B.J."/>
            <person name="Tyson G.W."/>
            <person name="Hugenholtz P."/>
            <person name="Polz M.F."/>
            <person name="Zhang T."/>
        </authorList>
    </citation>
    <scope>NUCLEOTIDE SEQUENCE</scope>
    <source>
        <strain evidence="18">HKST-UBA01</strain>
    </source>
</reference>
<keyword evidence="10" id="KW-0573">Peptidoglycan synthesis</keyword>
<evidence type="ECO:0000256" key="13">
    <source>
        <dbReference type="PIRSR" id="PIRSR618044-1"/>
    </source>
</evidence>
<keyword evidence="16" id="KW-0472">Membrane</keyword>
<dbReference type="InterPro" id="IPR015956">
    <property type="entry name" value="Peniciliin-bd_prot_C_sf"/>
</dbReference>
<dbReference type="AlphaFoldDB" id="A0A956M1L0"/>
<dbReference type="Pfam" id="PF00768">
    <property type="entry name" value="Peptidase_S11"/>
    <property type="match status" value="1"/>
</dbReference>
<evidence type="ECO:0000256" key="5">
    <source>
        <dbReference type="ARBA" id="ARBA00022645"/>
    </source>
</evidence>
<accession>A0A956M1L0</accession>
<proteinExistence type="inferred from homology"/>
<evidence type="ECO:0000259" key="17">
    <source>
        <dbReference type="SMART" id="SM00936"/>
    </source>
</evidence>
<dbReference type="Gene3D" id="3.40.710.10">
    <property type="entry name" value="DD-peptidase/beta-lactamase superfamily"/>
    <property type="match status" value="1"/>
</dbReference>
<keyword evidence="5 18" id="KW-0121">Carboxypeptidase</keyword>
<comment type="caution">
    <text evidence="18">The sequence shown here is derived from an EMBL/GenBank/DDBJ whole genome shotgun (WGS) entry which is preliminary data.</text>
</comment>
<dbReference type="SUPFAM" id="SSF69189">
    <property type="entry name" value="Penicillin-binding protein associated domain"/>
    <property type="match status" value="1"/>
</dbReference>
<comment type="pathway">
    <text evidence="2">Cell wall biogenesis; peptidoglycan biosynthesis.</text>
</comment>
<comment type="catalytic activity">
    <reaction evidence="12">
        <text>Preferential cleavage: (Ac)2-L-Lys-D-Ala-|-D-Ala. Also transpeptidation of peptidyl-alanyl moieties that are N-acyl substituents of D-alanine.</text>
        <dbReference type="EC" id="3.4.16.4"/>
    </reaction>
</comment>
<feature type="transmembrane region" description="Helical" evidence="16">
    <location>
        <begin position="12"/>
        <end position="37"/>
    </location>
</feature>
<dbReference type="PANTHER" id="PTHR21581:SF6">
    <property type="entry name" value="TRAFFICKING PROTEIN PARTICLE COMPLEX SUBUNIT 12"/>
    <property type="match status" value="1"/>
</dbReference>
<feature type="binding site" evidence="14">
    <location>
        <position position="270"/>
    </location>
    <ligand>
        <name>substrate</name>
    </ligand>
</feature>
<dbReference type="SMART" id="SM00936">
    <property type="entry name" value="PBP5_C"/>
    <property type="match status" value="1"/>
</dbReference>
<keyword evidence="16" id="KW-0812">Transmembrane</keyword>
<evidence type="ECO:0000256" key="3">
    <source>
        <dbReference type="ARBA" id="ARBA00007164"/>
    </source>
</evidence>
<dbReference type="GO" id="GO:0071555">
    <property type="term" value="P:cell wall organization"/>
    <property type="evidence" value="ECO:0007669"/>
    <property type="project" value="UniProtKB-KW"/>
</dbReference>
<comment type="function">
    <text evidence="1">Removes C-terminal D-alanyl residues from sugar-peptide cell wall precursors.</text>
</comment>
<keyword evidence="16" id="KW-1133">Transmembrane helix</keyword>